<dbReference type="SMART" id="SM01134">
    <property type="entry name" value="DeoRC"/>
    <property type="match status" value="1"/>
</dbReference>
<dbReference type="GO" id="GO:0003700">
    <property type="term" value="F:DNA-binding transcription factor activity"/>
    <property type="evidence" value="ECO:0007669"/>
    <property type="project" value="InterPro"/>
</dbReference>
<dbReference type="AlphaFoldDB" id="A0A242NW62"/>
<keyword evidence="1" id="KW-0805">Transcription regulation</keyword>
<dbReference type="PROSITE" id="PS51000">
    <property type="entry name" value="HTH_DEOR_2"/>
    <property type="match status" value="1"/>
</dbReference>
<proteinExistence type="predicted"/>
<dbReference type="RefSeq" id="WP_065650787.1">
    <property type="nucleotide sequence ID" value="NZ_NASK01000090.1"/>
</dbReference>
<dbReference type="OrthoDB" id="5685843at2"/>
<dbReference type="EMBL" id="NASK01000090">
    <property type="protein sequence ID" value="OTQ50037.1"/>
    <property type="molecule type" value="Genomic_DNA"/>
</dbReference>
<dbReference type="GO" id="GO:0003677">
    <property type="term" value="F:DNA binding"/>
    <property type="evidence" value="ECO:0007669"/>
    <property type="project" value="UniProtKB-KW"/>
</dbReference>
<evidence type="ECO:0000256" key="2">
    <source>
        <dbReference type="ARBA" id="ARBA00023125"/>
    </source>
</evidence>
<feature type="domain" description="HTH deoR-type" evidence="4">
    <location>
        <begin position="1"/>
        <end position="55"/>
    </location>
</feature>
<comment type="caution">
    <text evidence="5">The sequence shown here is derived from an EMBL/GenBank/DDBJ whole genome shotgun (WGS) entry which is preliminary data.</text>
</comment>
<dbReference type="SUPFAM" id="SSF100950">
    <property type="entry name" value="NagB/RpiA/CoA transferase-like"/>
    <property type="match status" value="1"/>
</dbReference>
<name>A0A242NW62_9GAMM</name>
<dbReference type="InterPro" id="IPR018356">
    <property type="entry name" value="Tscrpt_reg_HTH_DeoR_CS"/>
</dbReference>
<evidence type="ECO:0000256" key="1">
    <source>
        <dbReference type="ARBA" id="ARBA00023015"/>
    </source>
</evidence>
<dbReference type="Pfam" id="PF08220">
    <property type="entry name" value="HTH_DeoR"/>
    <property type="match status" value="1"/>
</dbReference>
<organism evidence="5 6">
    <name type="scientific">Gilliamella apis</name>
    <dbReference type="NCBI Taxonomy" id="1970738"/>
    <lineage>
        <taxon>Bacteria</taxon>
        <taxon>Pseudomonadati</taxon>
        <taxon>Pseudomonadota</taxon>
        <taxon>Gammaproteobacteria</taxon>
        <taxon>Orbales</taxon>
        <taxon>Orbaceae</taxon>
        <taxon>Gilliamella</taxon>
    </lineage>
</organism>
<keyword evidence="2" id="KW-0238">DNA-binding</keyword>
<dbReference type="Gene3D" id="1.10.10.10">
    <property type="entry name" value="Winged helix-like DNA-binding domain superfamily/Winged helix DNA-binding domain"/>
    <property type="match status" value="1"/>
</dbReference>
<sequence length="249" mass="28148">MTREDKLLNIIKEKNFVTVNKLCKLLFISQATIRRDLTKLEQQGLIRRTHGGAIYVQKSSIETPITLKNKENIEQKRYIADLALAFIEDGQTLFIEASSSCLYLAKRLNEKKGLTILTNGITTANILVEETNAEVYCTGGRLLPKHLSICGLQSCDFISHYHADLFFASCRGLDPDMGATDVSEADSMVKKQFCRNAEKTILLVDSSKFNKKFFNQTFTLEDIDIAISDQPFPNSLKNALEKENVEIHY</sequence>
<evidence type="ECO:0000313" key="6">
    <source>
        <dbReference type="Proteomes" id="UP000194968"/>
    </source>
</evidence>
<evidence type="ECO:0000256" key="3">
    <source>
        <dbReference type="ARBA" id="ARBA00023163"/>
    </source>
</evidence>
<dbReference type="Gene3D" id="3.40.50.1360">
    <property type="match status" value="1"/>
</dbReference>
<dbReference type="InterPro" id="IPR050313">
    <property type="entry name" value="Carb_Metab_HTH_regulators"/>
</dbReference>
<dbReference type="InterPro" id="IPR036390">
    <property type="entry name" value="WH_DNA-bd_sf"/>
</dbReference>
<dbReference type="Proteomes" id="UP000194968">
    <property type="component" value="Unassembled WGS sequence"/>
</dbReference>
<dbReference type="PANTHER" id="PTHR30363:SF44">
    <property type="entry name" value="AGA OPERON TRANSCRIPTIONAL REPRESSOR-RELATED"/>
    <property type="match status" value="1"/>
</dbReference>
<evidence type="ECO:0000313" key="5">
    <source>
        <dbReference type="EMBL" id="OTQ50037.1"/>
    </source>
</evidence>
<gene>
    <name evidence="5" type="ORF">B6D06_04985</name>
</gene>
<dbReference type="PRINTS" id="PR00037">
    <property type="entry name" value="HTHLACR"/>
</dbReference>
<protein>
    <recommendedName>
        <fullName evidence="4">HTH deoR-type domain-containing protein</fullName>
    </recommendedName>
</protein>
<dbReference type="InterPro" id="IPR014036">
    <property type="entry name" value="DeoR-like_C"/>
</dbReference>
<dbReference type="InterPro" id="IPR037171">
    <property type="entry name" value="NagB/RpiA_transferase-like"/>
</dbReference>
<accession>A0A242NW62</accession>
<dbReference type="SMART" id="SM00420">
    <property type="entry name" value="HTH_DEOR"/>
    <property type="match status" value="1"/>
</dbReference>
<dbReference type="InterPro" id="IPR001034">
    <property type="entry name" value="DeoR_HTH"/>
</dbReference>
<dbReference type="InterPro" id="IPR036388">
    <property type="entry name" value="WH-like_DNA-bd_sf"/>
</dbReference>
<keyword evidence="3" id="KW-0804">Transcription</keyword>
<reference evidence="5 6" key="1">
    <citation type="submission" date="2017-03" db="EMBL/GenBank/DDBJ databases">
        <title>Comparative genomics of honeybee gut symbionts reveal geographically distinct and subgroup specific antibiotic resistance.</title>
        <authorList>
            <person name="Ludvigsen J."/>
            <person name="Porcellato D."/>
            <person name="Labee-Lund T.M."/>
            <person name="Amdam G.V."/>
            <person name="Rudi K."/>
        </authorList>
    </citation>
    <scope>NUCLEOTIDE SEQUENCE [LARGE SCALE GENOMIC DNA]</scope>
    <source>
        <strain evidence="5 6">A-4-12</strain>
    </source>
</reference>
<dbReference type="Pfam" id="PF00455">
    <property type="entry name" value="DeoRC"/>
    <property type="match status" value="1"/>
</dbReference>
<evidence type="ECO:0000259" key="4">
    <source>
        <dbReference type="PROSITE" id="PS51000"/>
    </source>
</evidence>
<dbReference type="SUPFAM" id="SSF46785">
    <property type="entry name" value="Winged helix' DNA-binding domain"/>
    <property type="match status" value="1"/>
</dbReference>
<dbReference type="PANTHER" id="PTHR30363">
    <property type="entry name" value="HTH-TYPE TRANSCRIPTIONAL REGULATOR SRLR-RELATED"/>
    <property type="match status" value="1"/>
</dbReference>
<dbReference type="PROSITE" id="PS00894">
    <property type="entry name" value="HTH_DEOR_1"/>
    <property type="match status" value="1"/>
</dbReference>